<proteinExistence type="predicted"/>
<dbReference type="HOGENOM" id="CLU_2617748_0_0_5"/>
<evidence type="ECO:0000313" key="1">
    <source>
        <dbReference type="EMBL" id="ACT57488.1"/>
    </source>
</evidence>
<reference evidence="1 2" key="1">
    <citation type="journal article" date="2009" name="Mol. Plant Microbe Interact.">
        <title>Complete genome sequence of citrus huanglongbing bacterium, 'Candidatus Liberibacter asiaticus' obtained through metagenomics.</title>
        <authorList>
            <person name="Duan Y."/>
            <person name="Zhou L."/>
            <person name="Hall D.G."/>
            <person name="Li W."/>
            <person name="Doddapaneni H."/>
            <person name="Lin H."/>
            <person name="Liu L."/>
            <person name="Vahling C.M."/>
            <person name="Gabriel D.W."/>
            <person name="Williams K.P."/>
            <person name="Dickerman A."/>
            <person name="Sun Y."/>
            <person name="Gottwald T."/>
        </authorList>
    </citation>
    <scope>NUCLEOTIDE SEQUENCE [LARGE SCALE GENOMIC DNA]</scope>
    <source>
        <strain evidence="2">psy62</strain>
    </source>
</reference>
<protein>
    <submittedName>
        <fullName evidence="1">Uncharacterized protein</fullName>
    </submittedName>
</protein>
<name>C6XGI5_LIBAP</name>
<dbReference type="RefSeq" id="WP_015824959.1">
    <property type="nucleotide sequence ID" value="NC_012985.3"/>
</dbReference>
<reference evidence="1 2" key="2">
    <citation type="journal article" date="2011" name="Appl. Environ. Microbiol.">
        <title>Diversity and plasticity of the intracellular plant pathogen and insect symbiont, 'Candidatus Liberibacter asiaticus', revealed by hyper variable prophage genes with intragenic tandem repeats.</title>
        <authorList>
            <person name="Zhou L."/>
            <person name="Powell C.A."/>
            <person name="Hoffman M.T."/>
            <person name="Li W."/>
            <person name="Fan G."/>
            <person name="Liu B."/>
            <person name="Lin H."/>
            <person name="Duan Y."/>
        </authorList>
    </citation>
    <scope>NUCLEOTIDE SEQUENCE [LARGE SCALE GENOMIC DNA]</scope>
    <source>
        <strain evidence="2">psy62</strain>
    </source>
</reference>
<gene>
    <name evidence="1" type="ordered locus">CLIBASIA_04585</name>
</gene>
<organism evidence="1 2">
    <name type="scientific">Liberibacter asiaticus (strain psy62)</name>
    <dbReference type="NCBI Taxonomy" id="537021"/>
    <lineage>
        <taxon>Bacteria</taxon>
        <taxon>Pseudomonadati</taxon>
        <taxon>Pseudomonadota</taxon>
        <taxon>Alphaproteobacteria</taxon>
        <taxon>Hyphomicrobiales</taxon>
        <taxon>Rhizobiaceae</taxon>
        <taxon>Liberibacter</taxon>
    </lineage>
</organism>
<sequence>MFLFFCWILSNALWNQTGKHPSPIFTTRHPQSYRIFLGSGSEVSKDKGITFKVEKVGDQHNKILLKEYSSDNNNNKKL</sequence>
<dbReference type="Proteomes" id="UP000002744">
    <property type="component" value="Chromosome"/>
</dbReference>
<dbReference type="EMBL" id="CP001677">
    <property type="protein sequence ID" value="ACT57488.1"/>
    <property type="molecule type" value="Genomic_DNA"/>
</dbReference>
<dbReference type="AlphaFoldDB" id="C6XGI5"/>
<dbReference type="KEGG" id="las:CLIBASIA_04585"/>
<evidence type="ECO:0000313" key="2">
    <source>
        <dbReference type="Proteomes" id="UP000002744"/>
    </source>
</evidence>
<accession>C6XGI5</accession>